<feature type="compositionally biased region" description="Basic and acidic residues" evidence="3">
    <location>
        <begin position="271"/>
        <end position="283"/>
    </location>
</feature>
<feature type="region of interest" description="Disordered" evidence="3">
    <location>
        <begin position="61"/>
        <end position="439"/>
    </location>
</feature>
<evidence type="ECO:0000313" key="6">
    <source>
        <dbReference type="Proteomes" id="UP000224634"/>
    </source>
</evidence>
<sequence>MPGTAFTVKALFDYTSDHEDDLNFSIGQIITVTEEEDDEWYFGKYTDDAGVKREGIFPRNFVERYEPPAPPRPSRPSRPRKEPEPALPAEPLPPSVVESAVAEPAEAVPEKVLSPQHVPEQPQQREVQAPEVIPPASPPAVPPTSPPLQPREPIAAQASPKPASKAPPPQIAEKPTGNSFKDRIAAFNKSAAPPITPFGQGAPRSNTLFIKKPFVAPPPSKDAYIPPPVQQPQKIYRREEAPDLPRSPSPERATFDHPPVPAESTAEPEEEQPKPVSLKERIALLHKQQLEQAARHAEAAQKKEKPKKPAKKRAEVQEPVEYTEEAQGAELERTETSETAKEPTTEAFQHDDSGHARHRAAQKDSPTLPSRELTSDTNDADNSAASDTEAEETSTGKEDVDEQLRKKAPKVKHEEEQVEEAEEEQGEEEEEEMDPEVKRRMELRDRMAKMSGGMGMMGMFGPPGGLPPAATGTRRPKPPAEPERRSSDIQEAPAARAPPIPLMALPGMHAPKPAEPARTYSDEEEVSPTLPTPVTKSQEIPVTEELAMDSEPSPAATERAPPPLPPNRSAPVPPASSTRPAPPPVPSDQPAPPVPRESRPVPTIPSRAAMSPSMGEESDDELSAANSRLDEQTSDSAAVPTQSDYHEEVQPRRSSAAERRISRGPPPPPPAGAPLSSPVHTRPPPPPPPGVPSRKSTSDSRTNIPVPAGGDSDEEVTEYDGDYDTDIASGVKHKDALKAHARDSSLDDGTITDDYTTQSPRSPHETRPPIPGPSVPRGVPPPPPTQLPKSSRKSADMPRVPPPPIPPPKEPPVATGDEGDDEYDPFRYTSRPPVPTTSRNDYIATARSPTEEAEENDLYSASPRASFQLPPPPPFIPPPERSAALPPPPPPPNDAPAPPPQVRNPPRQSMDALRGAANPRRSMDVPRPAPDQGHIASDVDLGEGSLWWTQPNTLPPVFRNRRDILYEIDESSSSVRGGSTTVSKDVYVLFIDYSQTVISVQFGSQNPAEALLEQRHEPPPQRLRQDQLEDAHSHLGIRISEAVHSKHNTTVGDGTPHGLVRSLLEPLSDALLPVGVRAYGALVYSNLANASVQQFDEIRAGDIVTFRNARFQGHKGTMHQRYNAEVGKPDHVGIVVDWDGTKKKIRAWEQGRESKKVKVESFKLSDLKSGECRVWRVMPRNWIGWDSMHKA</sequence>
<feature type="compositionally biased region" description="Pro residues" evidence="3">
    <location>
        <begin position="560"/>
        <end position="595"/>
    </location>
</feature>
<keyword evidence="6" id="KW-1185">Reference proteome</keyword>
<feature type="compositionally biased region" description="Pro residues" evidence="3">
    <location>
        <begin position="869"/>
        <end position="903"/>
    </location>
</feature>
<dbReference type="PANTHER" id="PTHR46026:SF1">
    <property type="entry name" value="RHO-TYPE GUANINE NUCLEOTIDE EXCHANGE FACTOR, ISOFORM F"/>
    <property type="match status" value="1"/>
</dbReference>
<dbReference type="SMART" id="SM00326">
    <property type="entry name" value="SH3"/>
    <property type="match status" value="1"/>
</dbReference>
<feature type="compositionally biased region" description="Basic and acidic residues" evidence="3">
    <location>
        <begin position="644"/>
        <end position="661"/>
    </location>
</feature>
<feature type="compositionally biased region" description="Pro residues" evidence="3">
    <location>
        <begin position="681"/>
        <end position="691"/>
    </location>
</feature>
<evidence type="ECO:0000313" key="5">
    <source>
        <dbReference type="EMBL" id="PGH21408.1"/>
    </source>
</evidence>
<feature type="compositionally biased region" description="Polar residues" evidence="3">
    <location>
        <begin position="634"/>
        <end position="643"/>
    </location>
</feature>
<feature type="domain" description="SH3" evidence="4">
    <location>
        <begin position="3"/>
        <end position="67"/>
    </location>
</feature>
<evidence type="ECO:0000256" key="2">
    <source>
        <dbReference type="PROSITE-ProRule" id="PRU00192"/>
    </source>
</evidence>
<dbReference type="InterPro" id="IPR001452">
    <property type="entry name" value="SH3_domain"/>
</dbReference>
<dbReference type="Pfam" id="PF00018">
    <property type="entry name" value="SH3_1"/>
    <property type="match status" value="1"/>
</dbReference>
<dbReference type="EMBL" id="PDNA01000036">
    <property type="protein sequence ID" value="PGH21408.1"/>
    <property type="molecule type" value="Genomic_DNA"/>
</dbReference>
<feature type="compositionally biased region" description="Basic and acidic residues" evidence="3">
    <location>
        <begin position="478"/>
        <end position="488"/>
    </location>
</feature>
<dbReference type="STRING" id="1447883.A0A2B7YKP7"/>
<organism evidence="5 6">
    <name type="scientific">Polytolypa hystricis (strain UAMH7299)</name>
    <dbReference type="NCBI Taxonomy" id="1447883"/>
    <lineage>
        <taxon>Eukaryota</taxon>
        <taxon>Fungi</taxon>
        <taxon>Dikarya</taxon>
        <taxon>Ascomycota</taxon>
        <taxon>Pezizomycotina</taxon>
        <taxon>Eurotiomycetes</taxon>
        <taxon>Eurotiomycetidae</taxon>
        <taxon>Onygenales</taxon>
        <taxon>Onygenales incertae sedis</taxon>
        <taxon>Polytolypa</taxon>
    </lineage>
</organism>
<feature type="compositionally biased region" description="Pro residues" evidence="3">
    <location>
        <begin position="132"/>
        <end position="150"/>
    </location>
</feature>
<evidence type="ECO:0000256" key="3">
    <source>
        <dbReference type="SAM" id="MobiDB-lite"/>
    </source>
</evidence>
<comment type="caution">
    <text evidence="5">The sequence shown here is derived from an EMBL/GenBank/DDBJ whole genome shotgun (WGS) entry which is preliminary data.</text>
</comment>
<keyword evidence="1 2" id="KW-0728">SH3 domain</keyword>
<evidence type="ECO:0000256" key="1">
    <source>
        <dbReference type="ARBA" id="ARBA00022443"/>
    </source>
</evidence>
<proteinExistence type="predicted"/>
<dbReference type="InterPro" id="IPR036028">
    <property type="entry name" value="SH3-like_dom_sf"/>
</dbReference>
<feature type="compositionally biased region" description="Basic and acidic residues" evidence="3">
    <location>
        <begin position="394"/>
        <end position="415"/>
    </location>
</feature>
<feature type="region of interest" description="Disordered" evidence="3">
    <location>
        <begin position="451"/>
        <end position="932"/>
    </location>
</feature>
<gene>
    <name evidence="5" type="ORF">AJ80_03325</name>
</gene>
<accession>A0A2B7YKP7</accession>
<dbReference type="CDD" id="cd11887">
    <property type="entry name" value="SH3_Bbc1"/>
    <property type="match status" value="1"/>
</dbReference>
<dbReference type="Pfam" id="PF25459">
    <property type="entry name" value="AIM3_BBC1_C"/>
    <property type="match status" value="1"/>
</dbReference>
<dbReference type="InterPro" id="IPR035552">
    <property type="entry name" value="Mti1_SH3"/>
</dbReference>
<feature type="compositionally biased region" description="Acidic residues" evidence="3">
    <location>
        <begin position="416"/>
        <end position="434"/>
    </location>
</feature>
<feature type="compositionally biased region" description="Acidic residues" evidence="3">
    <location>
        <begin position="711"/>
        <end position="725"/>
    </location>
</feature>
<feature type="compositionally biased region" description="Basic and acidic residues" evidence="3">
    <location>
        <begin position="330"/>
        <end position="355"/>
    </location>
</feature>
<feature type="compositionally biased region" description="Gly residues" evidence="3">
    <location>
        <begin position="452"/>
        <end position="463"/>
    </location>
</feature>
<feature type="compositionally biased region" description="Pro residues" evidence="3">
    <location>
        <begin position="67"/>
        <end position="76"/>
    </location>
</feature>
<evidence type="ECO:0000259" key="4">
    <source>
        <dbReference type="PROSITE" id="PS50002"/>
    </source>
</evidence>
<dbReference type="PROSITE" id="PS50002">
    <property type="entry name" value="SH3"/>
    <property type="match status" value="1"/>
</dbReference>
<protein>
    <recommendedName>
        <fullName evidence="4">SH3 domain-containing protein</fullName>
    </recommendedName>
</protein>
<feature type="compositionally biased region" description="Pro residues" evidence="3">
    <location>
        <begin position="85"/>
        <end position="94"/>
    </location>
</feature>
<dbReference type="SUPFAM" id="SSF50044">
    <property type="entry name" value="SH3-domain"/>
    <property type="match status" value="1"/>
</dbReference>
<dbReference type="PRINTS" id="PR00452">
    <property type="entry name" value="SH3DOMAIN"/>
</dbReference>
<feature type="compositionally biased region" description="Basic and acidic residues" evidence="3">
    <location>
        <begin position="732"/>
        <end position="745"/>
    </location>
</feature>
<feature type="compositionally biased region" description="Basic and acidic residues" evidence="3">
    <location>
        <begin position="293"/>
        <end position="303"/>
    </location>
</feature>
<feature type="compositionally biased region" description="Pro residues" evidence="3">
    <location>
        <begin position="799"/>
        <end position="811"/>
    </location>
</feature>
<dbReference type="InterPro" id="IPR057402">
    <property type="entry name" value="AIM3_BBC1_C"/>
</dbReference>
<dbReference type="PANTHER" id="PTHR46026">
    <property type="entry name" value="RHO-TYPE GUANINE NUCLEOTIDE EXCHANGE FACTOR, ISOFORM F"/>
    <property type="match status" value="1"/>
</dbReference>
<reference evidence="5 6" key="1">
    <citation type="submission" date="2017-10" db="EMBL/GenBank/DDBJ databases">
        <title>Comparative genomics in systemic dimorphic fungi from Ajellomycetaceae.</title>
        <authorList>
            <person name="Munoz J.F."/>
            <person name="Mcewen J.G."/>
            <person name="Clay O.K."/>
            <person name="Cuomo C.A."/>
        </authorList>
    </citation>
    <scope>NUCLEOTIDE SEQUENCE [LARGE SCALE GENOMIC DNA]</scope>
    <source>
        <strain evidence="5 6">UAMH7299</strain>
    </source>
</reference>
<feature type="compositionally biased region" description="Low complexity" evidence="3">
    <location>
        <begin position="95"/>
        <end position="107"/>
    </location>
</feature>
<feature type="compositionally biased region" description="Pro residues" evidence="3">
    <location>
        <begin position="768"/>
        <end position="786"/>
    </location>
</feature>
<dbReference type="OrthoDB" id="207120at2759"/>
<feature type="compositionally biased region" description="Low complexity" evidence="3">
    <location>
        <begin position="375"/>
        <end position="387"/>
    </location>
</feature>
<dbReference type="Gene3D" id="2.30.30.40">
    <property type="entry name" value="SH3 Domains"/>
    <property type="match status" value="1"/>
</dbReference>
<feature type="compositionally biased region" description="Pro residues" evidence="3">
    <location>
        <begin position="215"/>
        <end position="230"/>
    </location>
</feature>
<dbReference type="AlphaFoldDB" id="A0A2B7YKP7"/>
<feature type="compositionally biased region" description="Low complexity" evidence="3">
    <location>
        <begin position="153"/>
        <end position="164"/>
    </location>
</feature>
<name>A0A2B7YKP7_POLH7</name>
<dbReference type="Proteomes" id="UP000224634">
    <property type="component" value="Unassembled WGS sequence"/>
</dbReference>